<dbReference type="Proteomes" id="UP000246740">
    <property type="component" value="Unassembled WGS sequence"/>
</dbReference>
<evidence type="ECO:0000313" key="2">
    <source>
        <dbReference type="EMBL" id="PWY99287.1"/>
    </source>
</evidence>
<dbReference type="InParanoid" id="A0A317XN29"/>
<organism evidence="2 3">
    <name type="scientific">Testicularia cyperi</name>
    <dbReference type="NCBI Taxonomy" id="1882483"/>
    <lineage>
        <taxon>Eukaryota</taxon>
        <taxon>Fungi</taxon>
        <taxon>Dikarya</taxon>
        <taxon>Basidiomycota</taxon>
        <taxon>Ustilaginomycotina</taxon>
        <taxon>Ustilaginomycetes</taxon>
        <taxon>Ustilaginales</taxon>
        <taxon>Anthracoideaceae</taxon>
        <taxon>Testicularia</taxon>
    </lineage>
</organism>
<gene>
    <name evidence="2" type="ORF">BCV70DRAFT_115770</name>
</gene>
<sequence length="443" mass="48780">MCSNSAASSTEPLVMPALPYALRLRLERICFGVQHLQHLHHARTAAGSSSQQQGRDKVKTNVGNEREATSARQGVLDFVSIAFPALYVPVRDVFSSFKTEAVIASSAAGDHASAASALSTVMDLLARGQILRNNHAWPAKESFDVLDEANTLADEIFRAPVNTRLAAVCLLATAALSAFRLPELQRLEAVIAFSFWSAHSIQADWLRAAHWLQLEVSLLCGAACGGWTGVEPALSSPDAGSTVVHLQSQLVYQHHQQKRLEYGIQQAFSSEVLLYESCSFDGSHGEAIWHLVREIWSLAQTVETEIERDRNTPSPISLHVHVALLRYKLLIQIYSSFPRQLLLSIVSDEHKFAWIDTAQTMALRALSLYHLCAAQFGWLGDSYLDAHRFAELLVRQVAISAFFTLVRINLCMVKPGVLTVDPCYSLTLVQTASPSAYKSRSGL</sequence>
<accession>A0A317XN29</accession>
<dbReference type="STRING" id="1882483.A0A317XN29"/>
<protein>
    <recommendedName>
        <fullName evidence="4">Transcription factor domain-containing protein</fullName>
    </recommendedName>
</protein>
<reference evidence="2 3" key="1">
    <citation type="journal article" date="2018" name="Mol. Biol. Evol.">
        <title>Broad Genomic Sampling Reveals a Smut Pathogenic Ancestry of the Fungal Clade Ustilaginomycotina.</title>
        <authorList>
            <person name="Kijpornyongpan T."/>
            <person name="Mondo S.J."/>
            <person name="Barry K."/>
            <person name="Sandor L."/>
            <person name="Lee J."/>
            <person name="Lipzen A."/>
            <person name="Pangilinan J."/>
            <person name="LaButti K."/>
            <person name="Hainaut M."/>
            <person name="Henrissat B."/>
            <person name="Grigoriev I.V."/>
            <person name="Spatafora J.W."/>
            <person name="Aime M.C."/>
        </authorList>
    </citation>
    <scope>NUCLEOTIDE SEQUENCE [LARGE SCALE GENOMIC DNA]</scope>
    <source>
        <strain evidence="2 3">MCA 3645</strain>
    </source>
</reference>
<name>A0A317XN29_9BASI</name>
<proteinExistence type="predicted"/>
<dbReference type="EMBL" id="KZ819195">
    <property type="protein sequence ID" value="PWY99287.1"/>
    <property type="molecule type" value="Genomic_DNA"/>
</dbReference>
<feature type="compositionally biased region" description="Basic and acidic residues" evidence="1">
    <location>
        <begin position="54"/>
        <end position="66"/>
    </location>
</feature>
<evidence type="ECO:0000256" key="1">
    <source>
        <dbReference type="SAM" id="MobiDB-lite"/>
    </source>
</evidence>
<evidence type="ECO:0000313" key="3">
    <source>
        <dbReference type="Proteomes" id="UP000246740"/>
    </source>
</evidence>
<keyword evidence="3" id="KW-1185">Reference proteome</keyword>
<evidence type="ECO:0008006" key="4">
    <source>
        <dbReference type="Google" id="ProtNLM"/>
    </source>
</evidence>
<dbReference type="AlphaFoldDB" id="A0A317XN29"/>
<feature type="region of interest" description="Disordered" evidence="1">
    <location>
        <begin position="42"/>
        <end position="66"/>
    </location>
</feature>